<accession>A0ACB7RNR5</accession>
<keyword evidence="2" id="KW-1185">Reference proteome</keyword>
<comment type="caution">
    <text evidence="1">The sequence shown here is derived from an EMBL/GenBank/DDBJ whole genome shotgun (WGS) entry which is preliminary data.</text>
</comment>
<dbReference type="EMBL" id="CM023488">
    <property type="protein sequence ID" value="KAH6924130.1"/>
    <property type="molecule type" value="Genomic_DNA"/>
</dbReference>
<evidence type="ECO:0000313" key="2">
    <source>
        <dbReference type="Proteomes" id="UP000821845"/>
    </source>
</evidence>
<reference evidence="1" key="1">
    <citation type="submission" date="2020-05" db="EMBL/GenBank/DDBJ databases">
        <title>Large-scale comparative analyses of tick genomes elucidate their genetic diversity and vector capacities.</title>
        <authorList>
            <person name="Jia N."/>
            <person name="Wang J."/>
            <person name="Shi W."/>
            <person name="Du L."/>
            <person name="Sun Y."/>
            <person name="Zhan W."/>
            <person name="Jiang J."/>
            <person name="Wang Q."/>
            <person name="Zhang B."/>
            <person name="Ji P."/>
            <person name="Sakyi L.B."/>
            <person name="Cui X."/>
            <person name="Yuan T."/>
            <person name="Jiang B."/>
            <person name="Yang W."/>
            <person name="Lam T.T.-Y."/>
            <person name="Chang Q."/>
            <person name="Ding S."/>
            <person name="Wang X."/>
            <person name="Zhu J."/>
            <person name="Ruan X."/>
            <person name="Zhao L."/>
            <person name="Wei J."/>
            <person name="Que T."/>
            <person name="Du C."/>
            <person name="Cheng J."/>
            <person name="Dai P."/>
            <person name="Han X."/>
            <person name="Huang E."/>
            <person name="Gao Y."/>
            <person name="Liu J."/>
            <person name="Shao H."/>
            <person name="Ye R."/>
            <person name="Li L."/>
            <person name="Wei W."/>
            <person name="Wang X."/>
            <person name="Wang C."/>
            <person name="Yang T."/>
            <person name="Huo Q."/>
            <person name="Li W."/>
            <person name="Guo W."/>
            <person name="Chen H."/>
            <person name="Zhou L."/>
            <person name="Ni X."/>
            <person name="Tian J."/>
            <person name="Zhou Y."/>
            <person name="Sheng Y."/>
            <person name="Liu T."/>
            <person name="Pan Y."/>
            <person name="Xia L."/>
            <person name="Li J."/>
            <person name="Zhao F."/>
            <person name="Cao W."/>
        </authorList>
    </citation>
    <scope>NUCLEOTIDE SEQUENCE</scope>
    <source>
        <strain evidence="1">Hyas-2018</strain>
    </source>
</reference>
<organism evidence="1 2">
    <name type="scientific">Hyalomma asiaticum</name>
    <name type="common">Tick</name>
    <dbReference type="NCBI Taxonomy" id="266040"/>
    <lineage>
        <taxon>Eukaryota</taxon>
        <taxon>Metazoa</taxon>
        <taxon>Ecdysozoa</taxon>
        <taxon>Arthropoda</taxon>
        <taxon>Chelicerata</taxon>
        <taxon>Arachnida</taxon>
        <taxon>Acari</taxon>
        <taxon>Parasitiformes</taxon>
        <taxon>Ixodida</taxon>
        <taxon>Ixodoidea</taxon>
        <taxon>Ixodidae</taxon>
        <taxon>Hyalomminae</taxon>
        <taxon>Hyalomma</taxon>
    </lineage>
</organism>
<gene>
    <name evidence="1" type="ORF">HPB50_012555</name>
</gene>
<proteinExistence type="predicted"/>
<evidence type="ECO:0000313" key="1">
    <source>
        <dbReference type="EMBL" id="KAH6924130.1"/>
    </source>
</evidence>
<sequence>MPLPAERDYVDGTPATTGATCGTEDVLHLPGLHRQQPVDGPTESQKGQRSGFSCKAPLDALCCLVLVLLAPVIAVMVMSMYMASRHNRTSHPLVFDPDVATACGDDSARCHNITLYLMDSLNSLVSPCSDFHENVCGWWKEKVAHRGPYHDFHIKLFNYRVARELVARAETFLWNSSGTQASLENQMAVFFTSCSLMNAGFDKEGDFTQLLTTLGLSIHEWTNSDNFGGLLELVVATTLRTGLPSFIRVLFFRGEAFRIDVGETLGSTFSYNDREARENVLNMLDDFGDELDSAQVGYSGILAVDELLQSLVDRRNDLTWSVLRNAEDLKSLAGDVAWVRALESGLPARLKSEQRKNGVEVKGVDALRKVLEGLRQHPLPRFGGYSLVVLLAQVAKHVPSLGSETSSNVPKPVERCLHLTAMLFDQLYPVWVARTFQHAEQVAGARTLFDHIAATLRKEPVVNRGLLIDASRLNKARLVTYDEVSAGSPPMTPLDATLGGSFFHNMAAVTAAKVGEHPTPVEYWQHQVNGYVGYRADGNFLISSAYLSDMGIYMAVTVDPELAAYLQYATLGTFILRAIFDSDATKYFPTWAQDYIKECFARSASSVLGMPVNHRLATAIIRFRWSVQLAWFLKSKRLGENDTIADDAYLEELPSATRPPRSRTAMLKKLFFRLVCFMECGDFNASDLCNDLAGFDHHFAHVFHCAKKTAKHVGECDCPGLDHCKTYLPLRNETDNNNVMGLTNL</sequence>
<name>A0ACB7RNR5_HYAAI</name>
<dbReference type="Proteomes" id="UP000821845">
    <property type="component" value="Chromosome 8"/>
</dbReference>
<protein>
    <submittedName>
        <fullName evidence="1">Uncharacterized protein</fullName>
    </submittedName>
</protein>